<accession>A0AAW0FHG4</accession>
<organism evidence="1 2">
    <name type="scientific">Cerrena zonata</name>
    <dbReference type="NCBI Taxonomy" id="2478898"/>
    <lineage>
        <taxon>Eukaryota</taxon>
        <taxon>Fungi</taxon>
        <taxon>Dikarya</taxon>
        <taxon>Basidiomycota</taxon>
        <taxon>Agaricomycotina</taxon>
        <taxon>Agaricomycetes</taxon>
        <taxon>Polyporales</taxon>
        <taxon>Cerrenaceae</taxon>
        <taxon>Cerrena</taxon>
    </lineage>
</organism>
<dbReference type="Gene3D" id="3.40.50.620">
    <property type="entry name" value="HUPs"/>
    <property type="match status" value="1"/>
</dbReference>
<keyword evidence="2" id="KW-1185">Reference proteome</keyword>
<reference evidence="1 2" key="1">
    <citation type="submission" date="2022-09" db="EMBL/GenBank/DDBJ databases">
        <authorList>
            <person name="Palmer J.M."/>
        </authorList>
    </citation>
    <scope>NUCLEOTIDE SEQUENCE [LARGE SCALE GENOMIC DNA]</scope>
    <source>
        <strain evidence="1 2">DSM 7382</strain>
    </source>
</reference>
<evidence type="ECO:0000313" key="1">
    <source>
        <dbReference type="EMBL" id="KAK7678752.1"/>
    </source>
</evidence>
<comment type="caution">
    <text evidence="1">The sequence shown here is derived from an EMBL/GenBank/DDBJ whole genome shotgun (WGS) entry which is preliminary data.</text>
</comment>
<dbReference type="PANTHER" id="PTHR10695">
    <property type="entry name" value="DEPHOSPHO-COA KINASE-RELATED"/>
    <property type="match status" value="1"/>
</dbReference>
<evidence type="ECO:0000313" key="2">
    <source>
        <dbReference type="Proteomes" id="UP001385951"/>
    </source>
</evidence>
<dbReference type="GO" id="GO:0004140">
    <property type="term" value="F:dephospho-CoA kinase activity"/>
    <property type="evidence" value="ECO:0007669"/>
    <property type="project" value="TreeGrafter"/>
</dbReference>
<proteinExistence type="predicted"/>
<protein>
    <recommendedName>
        <fullName evidence="3">Cytidyltransferase-like domain-containing protein</fullName>
    </recommendedName>
</protein>
<dbReference type="Proteomes" id="UP001385951">
    <property type="component" value="Unassembled WGS sequence"/>
</dbReference>
<dbReference type="PANTHER" id="PTHR10695:SF46">
    <property type="entry name" value="BIFUNCTIONAL COENZYME A SYNTHASE-RELATED"/>
    <property type="match status" value="1"/>
</dbReference>
<dbReference type="GO" id="GO:0015937">
    <property type="term" value="P:coenzyme A biosynthetic process"/>
    <property type="evidence" value="ECO:0007669"/>
    <property type="project" value="TreeGrafter"/>
</dbReference>
<dbReference type="AlphaFoldDB" id="A0AAW0FHG4"/>
<gene>
    <name evidence="1" type="ORF">QCA50_018187</name>
</gene>
<dbReference type="SUPFAM" id="SSF52374">
    <property type="entry name" value="Nucleotidylyl transferase"/>
    <property type="match status" value="1"/>
</dbReference>
<name>A0AAW0FHG4_9APHY</name>
<sequence length="272" mass="30977">MTSAHPVIVVDDPLRLDYSKLFHRVVDDIKASKDQLHSIDVFIQSQIKDSQALNLLLSTIYSKIRSILSDFGFDYTFQIDVFFNSTNFEKLRENWKVLYHLENEAINNSIPELIKVVTIPEASVLSKLHVPEKIKDSGRTFKCFDVTAVGGTFDHLHDAHKLLLSMSAFLTRITGPKLLTNKKFSEALESYEKRQEVVINFIQKHISSEVKFEIFQINDVCGPTGYIEEIDALILSYESSKGGAFVNKVRKEKGFPLLDTIMVTRKTTGKEN</sequence>
<evidence type="ECO:0008006" key="3">
    <source>
        <dbReference type="Google" id="ProtNLM"/>
    </source>
</evidence>
<dbReference type="EMBL" id="JASBNA010000067">
    <property type="protein sequence ID" value="KAK7678752.1"/>
    <property type="molecule type" value="Genomic_DNA"/>
</dbReference>
<dbReference type="InterPro" id="IPR014729">
    <property type="entry name" value="Rossmann-like_a/b/a_fold"/>
</dbReference>